<sequence>MWTWFASPVPGRERIAGCLYRIANTRLCALVLTFHPSFEASSVFGLRIGYMAVHWSLSEFINQFADFPMYFSMPELQHSASCSSRGCARIMARATLPKPGTLSSSKATENVSKDPVQGGGWISAKRRRGAPPLRDPAEEAVEDEVKSGSIRSLLTCRQKMWGGGQWDQGWSGGGWDQWGGGQWGWGNGTNWNGNWGGGKGHGKNGKKGDKKKKADRDGDWRGDGSAGKGFTDLKFKESKKEVVPKANVVGPKSGTNGQQAAVPDIVEDEAPIEEGDDDEDEWHKRAKDVANSPPLGPAVASVLPPPPSAAQVTYNKTLADGIKKCLQAYEEKLEIEDLGKAYGEFDKALQAGEGICDPQTITLLLVALTKANRLANCHKVLDAAIAEKVFLDPNMIVTIAMAVSQRSQSHKALRRQARQVEVTESMARRAATERAPQFPAYDSVSKDNTGMIVVSEHRYEKPQLREGPQLVNVVQAAVNHARKLNNRVEKLQREIGAKNEQWKAYMAGMKQALQQEKRRHSTAVGKLTMEVQEVQQQVDYANEQLRRAAAAGLLQQAPRDGDGDQEWDAMMEDVEQKGPDFLQDLERMLRGAGTARPPSAGLAPATPPQKPRPVEMMTPPAVTPTPPQSAPAEPLATFGAPPGPYVASPGQPAHVDAESASKEAVDAPMEPSPKSRPRPEQKPRTPVKKLPQAIPHADAGTATLADKLGERRQRLIAKMEASNQHHGHGTALPTGGGPQTIDLESGFLLEYGEDIGLLSSVMLSDVLGEISRPPFLTICWGGLVALFLDSGDWVAPALAFLFLSLLRPLVRPLHLHRHSTGRAGARLLSFGSYHAPAAFGKIVAPSTPLLWWTPEGQQPAVLAPVGCGEVCPPCDRLWSWLVGRQHPATLQCPGRNGVSTAPRMHRVPEDLSAAFDEAVALEDDPQELPREDNPGGWLRPAPLDEDGDEEVVVAVRRPGPPPTPTPATFAILVVDAVLERVEVVLECPSTVAQAKQLIDDARDHDRSLLYPHLVEVVPQPCETWGTFLAVPAWCDNEALIVFDLTDFDGRFFVDSVPWVANRAQLFSIAGVDLSPNILIYAFGHPAPLDDEDLHVYMGGCIFFVPRWLPARIGYGLPWMLRTPRIWDQAAVLPLSLEGRFLCCVLDGGHRCFEIRPDRGNYVRQDLPAEFGLNQAQVTYQVSHPEVDDAVIKGRTCLAVLGVTTEIWRTAQLVGSSDGASALALVDCRPLLQGWMSIVVEGGTYSHSELVDHLSVFAPAGWQVQVDGAPVENGDFQLDRGRLLQAQFVPLTTDEEMDDGTEDRPDDTSDSDADSSDSSDSSSQGDGSDAEGPCRDCANPGDHSGGGSTQSRSRSPSRAPREAFQAVPHIGGCSEIMWCKRFLQHVCRPDSVWITSVLLCLFGVMNSTRFCRSLPWGSAAIGLTWWIGVATVLVRSVPDASRHKRRCRTSFSCYGRNEVLVVGACILVCAQFAGAAAVQIRPCGVDDCVAAPSSCPSLSTTAGATCNDHLGHIEGTVNAPATGGVSRRPLPTPCRGTHVPPIDVGPTLLEECRQRAGDCFYLEAVAVLETLFEHFAIDPPVRQHASTPARQPTLSLAEAVPITPFQREVLSLQELLPSRPREADSQDWLDNDLAPLLADPSVPRHKRVLFQSIPCWHHVRAEVQPQALVIYSDGSASGDVETDSCCISPGSWAFSVWVLADKEYLVGFASCLRAQPHEAWYVGENDDTAITCEILGIVWGLVWAWEFAAEYGLPVHCKYDCLSAGLGTFGMQAAVKSGDTGQPTQLALFACLLRQCVATRLPLHHGHVRAHSGHMANELCDELAKRIRRVGHDGCFTLLPEWPRKLFEHPCRDWAWLSASGSSDMPTLFVFEAEAHRLQDIPQAGAHAPSLGYTKPTPPQAAARYLFKFMTCNVLTLLDPGRQAGSASAEPGRGLAVVAKREVIKTQLLDRGILFAGFQETRLRQTATLPDRHFVMLHSSATDKRHYGMALWANKQIPYATSNGKDLFLEARHCTVTAFAPRYMIVQVSAPLLCLTILVAHGPSDLTNNGCADDFWVECGRSLGRRPCHSEVIVLADANARVGSVPSEHVGTHDAETENHSGRAFHQFLAAIGLWLPATFPACHVGRSTTLDVPYGTGVRPH</sequence>
<feature type="region of interest" description="Disordered" evidence="2">
    <location>
        <begin position="187"/>
        <end position="232"/>
    </location>
</feature>
<feature type="region of interest" description="Disordered" evidence="2">
    <location>
        <begin position="1287"/>
        <end position="1360"/>
    </location>
</feature>
<dbReference type="InterPro" id="IPR002156">
    <property type="entry name" value="RNaseH_domain"/>
</dbReference>
<keyword evidence="3" id="KW-1133">Transmembrane helix</keyword>
<dbReference type="OrthoDB" id="10659369at2759"/>
<feature type="region of interest" description="Disordered" evidence="2">
    <location>
        <begin position="246"/>
        <end position="306"/>
    </location>
</feature>
<dbReference type="InterPro" id="IPR012337">
    <property type="entry name" value="RNaseH-like_sf"/>
</dbReference>
<comment type="caution">
    <text evidence="5">The sequence shown here is derived from an EMBL/GenBank/DDBJ whole genome shotgun (WGS) entry which is preliminary data.</text>
</comment>
<dbReference type="PROSITE" id="PS50879">
    <property type="entry name" value="RNASE_H_1"/>
    <property type="match status" value="1"/>
</dbReference>
<feature type="compositionally biased region" description="Low complexity" evidence="2">
    <location>
        <begin position="1348"/>
        <end position="1357"/>
    </location>
</feature>
<keyword evidence="6" id="KW-1185">Reference proteome</keyword>
<keyword evidence="3" id="KW-0472">Membrane</keyword>
<name>A0A1Q9EUW9_SYMMI</name>
<dbReference type="SUPFAM" id="SSF56219">
    <property type="entry name" value="DNase I-like"/>
    <property type="match status" value="1"/>
</dbReference>
<feature type="domain" description="RNase H type-1" evidence="4">
    <location>
        <begin position="1663"/>
        <end position="1828"/>
    </location>
</feature>
<organism evidence="5 6">
    <name type="scientific">Symbiodinium microadriaticum</name>
    <name type="common">Dinoflagellate</name>
    <name type="synonym">Zooxanthella microadriatica</name>
    <dbReference type="NCBI Taxonomy" id="2951"/>
    <lineage>
        <taxon>Eukaryota</taxon>
        <taxon>Sar</taxon>
        <taxon>Alveolata</taxon>
        <taxon>Dinophyceae</taxon>
        <taxon>Suessiales</taxon>
        <taxon>Symbiodiniaceae</taxon>
        <taxon>Symbiodinium</taxon>
    </lineage>
</organism>
<keyword evidence="3" id="KW-0812">Transmembrane</keyword>
<evidence type="ECO:0000313" key="6">
    <source>
        <dbReference type="Proteomes" id="UP000186817"/>
    </source>
</evidence>
<dbReference type="Gene3D" id="3.60.10.10">
    <property type="entry name" value="Endonuclease/exonuclease/phosphatase"/>
    <property type="match status" value="1"/>
</dbReference>
<feature type="coiled-coil region" evidence="1">
    <location>
        <begin position="474"/>
        <end position="551"/>
    </location>
</feature>
<evidence type="ECO:0000313" key="5">
    <source>
        <dbReference type="EMBL" id="OLQ11232.1"/>
    </source>
</evidence>
<feature type="compositionally biased region" description="Polar residues" evidence="2">
    <location>
        <begin position="101"/>
        <end position="110"/>
    </location>
</feature>
<dbReference type="GO" id="GO:0003676">
    <property type="term" value="F:nucleic acid binding"/>
    <property type="evidence" value="ECO:0007669"/>
    <property type="project" value="InterPro"/>
</dbReference>
<dbReference type="SUPFAM" id="SSF53098">
    <property type="entry name" value="Ribonuclease H-like"/>
    <property type="match status" value="1"/>
</dbReference>
<reference evidence="5 6" key="1">
    <citation type="submission" date="2016-02" db="EMBL/GenBank/DDBJ databases">
        <title>Genome analysis of coral dinoflagellate symbionts highlights evolutionary adaptations to a symbiotic lifestyle.</title>
        <authorList>
            <person name="Aranda M."/>
            <person name="Li Y."/>
            <person name="Liew Y.J."/>
            <person name="Baumgarten S."/>
            <person name="Simakov O."/>
            <person name="Wilson M."/>
            <person name="Piel J."/>
            <person name="Ashoor H."/>
            <person name="Bougouffa S."/>
            <person name="Bajic V.B."/>
            <person name="Ryu T."/>
            <person name="Ravasi T."/>
            <person name="Bayer T."/>
            <person name="Micklem G."/>
            <person name="Kim H."/>
            <person name="Bhak J."/>
            <person name="Lajeunesse T.C."/>
            <person name="Voolstra C.R."/>
        </authorList>
    </citation>
    <scope>NUCLEOTIDE SEQUENCE [LARGE SCALE GENOMIC DNA]</scope>
    <source>
        <strain evidence="5 6">CCMP2467</strain>
    </source>
</reference>
<feature type="transmembrane region" description="Helical" evidence="3">
    <location>
        <begin position="1458"/>
        <end position="1477"/>
    </location>
</feature>
<dbReference type="InterPro" id="IPR036691">
    <property type="entry name" value="Endo/exonu/phosph_ase_sf"/>
</dbReference>
<feature type="region of interest" description="Disordered" evidence="2">
    <location>
        <begin position="592"/>
        <end position="691"/>
    </location>
</feature>
<feature type="compositionally biased region" description="Basic residues" evidence="2">
    <location>
        <begin position="200"/>
        <end position="211"/>
    </location>
</feature>
<feature type="compositionally biased region" description="Basic and acidic residues" evidence="2">
    <location>
        <begin position="212"/>
        <end position="222"/>
    </location>
</feature>
<feature type="transmembrane region" description="Helical" evidence="3">
    <location>
        <begin position="1415"/>
        <end position="1437"/>
    </location>
</feature>
<evidence type="ECO:0000256" key="1">
    <source>
        <dbReference type="SAM" id="Coils"/>
    </source>
</evidence>
<evidence type="ECO:0000256" key="3">
    <source>
        <dbReference type="SAM" id="Phobius"/>
    </source>
</evidence>
<dbReference type="InterPro" id="IPR036397">
    <property type="entry name" value="RNaseH_sf"/>
</dbReference>
<evidence type="ECO:0000256" key="2">
    <source>
        <dbReference type="SAM" id="MobiDB-lite"/>
    </source>
</evidence>
<feature type="compositionally biased region" description="Acidic residues" evidence="2">
    <location>
        <begin position="265"/>
        <end position="280"/>
    </location>
</feature>
<feature type="region of interest" description="Disordered" evidence="2">
    <location>
        <begin position="99"/>
        <end position="144"/>
    </location>
</feature>
<proteinExistence type="predicted"/>
<keyword evidence="1" id="KW-0175">Coiled coil</keyword>
<gene>
    <name evidence="5" type="ORF">AK812_SmicGene4960</name>
</gene>
<feature type="region of interest" description="Disordered" evidence="2">
    <location>
        <begin position="921"/>
        <end position="944"/>
    </location>
</feature>
<accession>A0A1Q9EUW9</accession>
<dbReference type="EMBL" id="LSRX01000063">
    <property type="protein sequence ID" value="OLQ11232.1"/>
    <property type="molecule type" value="Genomic_DNA"/>
</dbReference>
<feature type="compositionally biased region" description="Low complexity" evidence="2">
    <location>
        <begin position="1317"/>
        <end position="1326"/>
    </location>
</feature>
<evidence type="ECO:0000259" key="4">
    <source>
        <dbReference type="PROSITE" id="PS50879"/>
    </source>
</evidence>
<dbReference type="GO" id="GO:0004523">
    <property type="term" value="F:RNA-DNA hybrid ribonuclease activity"/>
    <property type="evidence" value="ECO:0007669"/>
    <property type="project" value="InterPro"/>
</dbReference>
<dbReference type="Proteomes" id="UP000186817">
    <property type="component" value="Unassembled WGS sequence"/>
</dbReference>
<feature type="compositionally biased region" description="Basic and acidic residues" evidence="2">
    <location>
        <begin position="655"/>
        <end position="665"/>
    </location>
</feature>
<protein>
    <recommendedName>
        <fullName evidence="4">RNase H type-1 domain-containing protein</fullName>
    </recommendedName>
</protein>
<dbReference type="Gene3D" id="3.30.420.10">
    <property type="entry name" value="Ribonuclease H-like superfamily/Ribonuclease H"/>
    <property type="match status" value="1"/>
</dbReference>
<feature type="compositionally biased region" description="Acidic residues" evidence="2">
    <location>
        <begin position="1307"/>
        <end position="1316"/>
    </location>
</feature>